<protein>
    <submittedName>
        <fullName evidence="10">Transporter</fullName>
    </submittedName>
</protein>
<gene>
    <name evidence="10" type="ordered locus">CTC_02430</name>
</gene>
<dbReference type="GO" id="GO:0005886">
    <property type="term" value="C:plasma membrane"/>
    <property type="evidence" value="ECO:0007669"/>
    <property type="project" value="UniProtKB-SubCell"/>
</dbReference>
<dbReference type="PANTHER" id="PTHR32322">
    <property type="entry name" value="INNER MEMBRANE TRANSPORTER"/>
    <property type="match status" value="1"/>
</dbReference>
<comment type="similarity">
    <text evidence="2">Belongs to the EamA transporter family.</text>
</comment>
<evidence type="ECO:0000256" key="5">
    <source>
        <dbReference type="ARBA" id="ARBA00022989"/>
    </source>
</evidence>
<evidence type="ECO:0000256" key="2">
    <source>
        <dbReference type="ARBA" id="ARBA00007362"/>
    </source>
</evidence>
<feature type="transmembrane region" description="Helical" evidence="8">
    <location>
        <begin position="57"/>
        <end position="77"/>
    </location>
</feature>
<evidence type="ECO:0000256" key="4">
    <source>
        <dbReference type="ARBA" id="ARBA00022692"/>
    </source>
</evidence>
<name>Q891E9_CLOTE</name>
<keyword evidence="4 8" id="KW-0812">Transmembrane</keyword>
<dbReference type="Proteomes" id="UP000001412">
    <property type="component" value="Chromosome"/>
</dbReference>
<dbReference type="Gene3D" id="1.10.3730.20">
    <property type="match status" value="1"/>
</dbReference>
<feature type="compositionally biased region" description="Basic and acidic residues" evidence="7">
    <location>
        <begin position="326"/>
        <end position="344"/>
    </location>
</feature>
<comment type="subcellular location">
    <subcellularLocation>
        <location evidence="1">Cell membrane</location>
        <topology evidence="1">Multi-pass membrane protein</topology>
    </subcellularLocation>
</comment>
<feature type="transmembrane region" description="Helical" evidence="8">
    <location>
        <begin position="147"/>
        <end position="163"/>
    </location>
</feature>
<organism evidence="10 11">
    <name type="scientific">Clostridium tetani (strain Massachusetts / E88)</name>
    <dbReference type="NCBI Taxonomy" id="212717"/>
    <lineage>
        <taxon>Bacteria</taxon>
        <taxon>Bacillati</taxon>
        <taxon>Bacillota</taxon>
        <taxon>Clostridia</taxon>
        <taxon>Eubacteriales</taxon>
        <taxon>Clostridiaceae</taxon>
        <taxon>Clostridium</taxon>
    </lineage>
</organism>
<accession>Q891E9</accession>
<feature type="transmembrane region" description="Helical" evidence="8">
    <location>
        <begin position="89"/>
        <end position="106"/>
    </location>
</feature>
<dbReference type="KEGG" id="ctc:CTC_02430"/>
<keyword evidence="5 8" id="KW-1133">Transmembrane helix</keyword>
<dbReference type="PANTHER" id="PTHR32322:SF18">
    <property type="entry name" value="S-ADENOSYLMETHIONINE_S-ADENOSYLHOMOCYSTEINE TRANSPORTER"/>
    <property type="match status" value="1"/>
</dbReference>
<dbReference type="Pfam" id="PF00892">
    <property type="entry name" value="EamA"/>
    <property type="match status" value="2"/>
</dbReference>
<feature type="transmembrane region" description="Helical" evidence="8">
    <location>
        <begin position="175"/>
        <end position="193"/>
    </location>
</feature>
<dbReference type="SUPFAM" id="SSF103481">
    <property type="entry name" value="Multidrug resistance efflux transporter EmrE"/>
    <property type="match status" value="2"/>
</dbReference>
<reference evidence="10 11" key="1">
    <citation type="journal article" date="2003" name="Proc. Natl. Acad. Sci. U.S.A.">
        <title>The genome sequence of Clostridium tetani, the causative agent of tetanus disease.</title>
        <authorList>
            <person name="Brueggemann H."/>
            <person name="Baumer S."/>
            <person name="Fricke W.F."/>
            <person name="Wiezer A."/>
            <person name="Liesegang H."/>
            <person name="Decker I."/>
            <person name="Herzberg C."/>
            <person name="Martinez-Arias R."/>
            <person name="Merkl R."/>
            <person name="Henne A."/>
            <person name="Gottschalk G."/>
        </authorList>
    </citation>
    <scope>NUCLEOTIDE SEQUENCE [LARGE SCALE GENOMIC DNA]</scope>
    <source>
        <strain evidence="11">Massachusetts / E88</strain>
    </source>
</reference>
<feature type="transmembrane region" description="Helical" evidence="8">
    <location>
        <begin position="21"/>
        <end position="45"/>
    </location>
</feature>
<proteinExistence type="inferred from homology"/>
<evidence type="ECO:0000256" key="7">
    <source>
        <dbReference type="SAM" id="MobiDB-lite"/>
    </source>
</evidence>
<keyword evidence="11" id="KW-1185">Reference proteome</keyword>
<dbReference type="InterPro" id="IPR037185">
    <property type="entry name" value="EmrE-like"/>
</dbReference>
<evidence type="ECO:0000259" key="9">
    <source>
        <dbReference type="Pfam" id="PF00892"/>
    </source>
</evidence>
<evidence type="ECO:0000256" key="6">
    <source>
        <dbReference type="ARBA" id="ARBA00023136"/>
    </source>
</evidence>
<dbReference type="InterPro" id="IPR050638">
    <property type="entry name" value="AA-Vitamin_Transporters"/>
</dbReference>
<dbReference type="InterPro" id="IPR000620">
    <property type="entry name" value="EamA_dom"/>
</dbReference>
<feature type="domain" description="EamA" evidence="9">
    <location>
        <begin position="174"/>
        <end position="316"/>
    </location>
</feature>
<dbReference type="EMBL" id="AE015927">
    <property type="protein sequence ID" value="AAO36896.1"/>
    <property type="molecule type" value="Genomic_DNA"/>
</dbReference>
<dbReference type="HOGENOM" id="CLU_033863_4_0_9"/>
<feature type="transmembrane region" description="Helical" evidence="8">
    <location>
        <begin position="298"/>
        <end position="319"/>
    </location>
</feature>
<feature type="transmembrane region" description="Helical" evidence="8">
    <location>
        <begin position="205"/>
        <end position="223"/>
    </location>
</feature>
<dbReference type="AlphaFoldDB" id="Q891E9"/>
<evidence type="ECO:0000256" key="1">
    <source>
        <dbReference type="ARBA" id="ARBA00004651"/>
    </source>
</evidence>
<feature type="transmembrane region" description="Helical" evidence="8">
    <location>
        <begin position="243"/>
        <end position="262"/>
    </location>
</feature>
<keyword evidence="3" id="KW-1003">Cell membrane</keyword>
<feature type="transmembrane region" description="Helical" evidence="8">
    <location>
        <begin position="118"/>
        <end position="138"/>
    </location>
</feature>
<sequence length="344" mass="39090">MIIFLFCYRIVFRIFYNKEVFMINTKVLATITAISYSVIFGLSFLFTKKALIFATPFQLIAFRFLLAFIFMSILIFSKILKINYENKDIKGLFFLVLMQPIGYFIFETYGLKLSTSSQAGILTALIPIISSIVAVYILKEIPSKKQWFFIILSVIGVIFIVIMDKNSDSGNSLLGTFLLLGAIICGSFYHVLSRKVSSTFTPIETTYFMMGVGAVTFNFISIITHIKDNDFSNYFHLLYNKDFLIPLLFLGILSSVIAFLFVNFSLCYLEASKCAVFSNLSTVISILAGVLFLDEKIYWYHIIGSITILIGVYFTNYLNSNNKNTSSEKDVDLDESNKERAISK</sequence>
<feature type="domain" description="EamA" evidence="9">
    <location>
        <begin position="30"/>
        <end position="161"/>
    </location>
</feature>
<evidence type="ECO:0000313" key="10">
    <source>
        <dbReference type="EMBL" id="AAO36896.1"/>
    </source>
</evidence>
<keyword evidence="6 8" id="KW-0472">Membrane</keyword>
<evidence type="ECO:0000256" key="8">
    <source>
        <dbReference type="SAM" id="Phobius"/>
    </source>
</evidence>
<evidence type="ECO:0000313" key="11">
    <source>
        <dbReference type="Proteomes" id="UP000001412"/>
    </source>
</evidence>
<feature type="region of interest" description="Disordered" evidence="7">
    <location>
        <begin position="325"/>
        <end position="344"/>
    </location>
</feature>
<feature type="transmembrane region" description="Helical" evidence="8">
    <location>
        <begin position="274"/>
        <end position="292"/>
    </location>
</feature>
<evidence type="ECO:0000256" key="3">
    <source>
        <dbReference type="ARBA" id="ARBA00022475"/>
    </source>
</evidence>